<evidence type="ECO:0000256" key="3">
    <source>
        <dbReference type="ARBA" id="ARBA00022475"/>
    </source>
</evidence>
<evidence type="ECO:0000259" key="9">
    <source>
        <dbReference type="Pfam" id="PF01757"/>
    </source>
</evidence>
<evidence type="ECO:0000313" key="10">
    <source>
        <dbReference type="EMBL" id="GEE01231.1"/>
    </source>
</evidence>
<feature type="transmembrane region" description="Helical" evidence="8">
    <location>
        <begin position="60"/>
        <end position="78"/>
    </location>
</feature>
<dbReference type="GO" id="GO:0005886">
    <property type="term" value="C:plasma membrane"/>
    <property type="evidence" value="ECO:0007669"/>
    <property type="project" value="UniProtKB-SubCell"/>
</dbReference>
<dbReference type="GO" id="GO:0009246">
    <property type="term" value="P:enterobacterial common antigen biosynthetic process"/>
    <property type="evidence" value="ECO:0007669"/>
    <property type="project" value="TreeGrafter"/>
</dbReference>
<feature type="transmembrane region" description="Helical" evidence="8">
    <location>
        <begin position="371"/>
        <end position="395"/>
    </location>
</feature>
<dbReference type="GO" id="GO:0016413">
    <property type="term" value="F:O-acetyltransferase activity"/>
    <property type="evidence" value="ECO:0007669"/>
    <property type="project" value="TreeGrafter"/>
</dbReference>
<evidence type="ECO:0000256" key="1">
    <source>
        <dbReference type="ARBA" id="ARBA00004651"/>
    </source>
</evidence>
<feature type="domain" description="Acyltransferase 3" evidence="9">
    <location>
        <begin position="21"/>
        <end position="391"/>
    </location>
</feature>
<proteinExistence type="inferred from homology"/>
<feature type="region of interest" description="Disordered" evidence="7">
    <location>
        <begin position="473"/>
        <end position="510"/>
    </location>
</feature>
<organism evidence="10 11">
    <name type="scientific">Gordonia spumicola</name>
    <dbReference type="NCBI Taxonomy" id="589161"/>
    <lineage>
        <taxon>Bacteria</taxon>
        <taxon>Bacillati</taxon>
        <taxon>Actinomycetota</taxon>
        <taxon>Actinomycetes</taxon>
        <taxon>Mycobacteriales</taxon>
        <taxon>Gordoniaceae</taxon>
        <taxon>Gordonia</taxon>
    </lineage>
</organism>
<feature type="transmembrane region" description="Helical" evidence="8">
    <location>
        <begin position="304"/>
        <end position="326"/>
    </location>
</feature>
<name>A0A7I9V810_9ACTN</name>
<dbReference type="RefSeq" id="WP_161895052.1">
    <property type="nucleotide sequence ID" value="NZ_BJOV01000003.1"/>
</dbReference>
<dbReference type="Pfam" id="PF01757">
    <property type="entry name" value="Acyl_transf_3"/>
    <property type="match status" value="1"/>
</dbReference>
<dbReference type="PANTHER" id="PTHR40074">
    <property type="entry name" value="O-ACETYLTRANSFERASE WECH"/>
    <property type="match status" value="1"/>
</dbReference>
<accession>A0A7I9V810</accession>
<dbReference type="Proteomes" id="UP000444960">
    <property type="component" value="Unassembled WGS sequence"/>
</dbReference>
<reference evidence="11" key="1">
    <citation type="submission" date="2019-06" db="EMBL/GenBank/DDBJ databases">
        <title>Gordonia isolated from sludge of a wastewater treatment plant.</title>
        <authorList>
            <person name="Tamura T."/>
            <person name="Aoyama K."/>
            <person name="Kang Y."/>
            <person name="Saito S."/>
            <person name="Akiyama N."/>
            <person name="Yazawa K."/>
            <person name="Gonoi T."/>
            <person name="Mikami Y."/>
        </authorList>
    </citation>
    <scope>NUCLEOTIDE SEQUENCE [LARGE SCALE GENOMIC DNA]</scope>
    <source>
        <strain evidence="11">NBRC 107696</strain>
    </source>
</reference>
<feature type="transmembrane region" description="Helical" evidence="8">
    <location>
        <begin position="176"/>
        <end position="196"/>
    </location>
</feature>
<feature type="transmembrane region" description="Helical" evidence="8">
    <location>
        <begin position="444"/>
        <end position="462"/>
    </location>
</feature>
<evidence type="ECO:0000313" key="11">
    <source>
        <dbReference type="Proteomes" id="UP000444960"/>
    </source>
</evidence>
<gene>
    <name evidence="10" type="ORF">nbrc107696_16770</name>
</gene>
<protein>
    <submittedName>
        <fullName evidence="10">Acyltransferase</fullName>
    </submittedName>
</protein>
<comment type="similarity">
    <text evidence="2">Belongs to the acyltransferase 3 family.</text>
</comment>
<dbReference type="EMBL" id="BJOV01000003">
    <property type="protein sequence ID" value="GEE01231.1"/>
    <property type="molecule type" value="Genomic_DNA"/>
</dbReference>
<feature type="transmembrane region" description="Helical" evidence="8">
    <location>
        <begin position="416"/>
        <end position="438"/>
    </location>
</feature>
<feature type="transmembrane region" description="Helical" evidence="8">
    <location>
        <begin position="258"/>
        <end position="277"/>
    </location>
</feature>
<keyword evidence="3" id="KW-1003">Cell membrane</keyword>
<feature type="transmembrane region" description="Helical" evidence="8">
    <location>
        <begin position="25"/>
        <end position="48"/>
    </location>
</feature>
<evidence type="ECO:0000256" key="5">
    <source>
        <dbReference type="ARBA" id="ARBA00022989"/>
    </source>
</evidence>
<evidence type="ECO:0000256" key="8">
    <source>
        <dbReference type="SAM" id="Phobius"/>
    </source>
</evidence>
<feature type="compositionally biased region" description="Acidic residues" evidence="7">
    <location>
        <begin position="489"/>
        <end position="504"/>
    </location>
</feature>
<dbReference type="PANTHER" id="PTHR40074:SF2">
    <property type="entry name" value="O-ACETYLTRANSFERASE WECH"/>
    <property type="match status" value="1"/>
</dbReference>
<feature type="transmembrane region" description="Helical" evidence="8">
    <location>
        <begin position="347"/>
        <end position="365"/>
    </location>
</feature>
<dbReference type="InterPro" id="IPR002656">
    <property type="entry name" value="Acyl_transf_3_dom"/>
</dbReference>
<evidence type="ECO:0000256" key="7">
    <source>
        <dbReference type="SAM" id="MobiDB-lite"/>
    </source>
</evidence>
<keyword evidence="4 8" id="KW-0812">Transmembrane</keyword>
<sequence>MPEIETRTPEQKPAKKDRHLYQIDFVRLVTFAGVILDHVILGMAPYTAIFAQGVGLILRYTRYCFFALTGFVLTYQYRNRDLHAPTFWRRRFKLIGLPFVVWSLFYWLNRHYQNGGVDNIVEIFDSFTHIKLALKSFAYDLITGHAAYHLYFLSVSMQIYVIFPGLLWVIKRTRGYHALMLVISAQIQAAFMFQMVRGAPTSFFGIQTDLFVSGPDEGPLGTLWRYLPITLIPYQFFVFAGCIAAFHFETFTGFMKKYRFYIVGLGTATIIATLVYFKGKANGAVAMPDRAAGTEEMFRATNVFMLHNAFLFLSVICILFVGGMAWQAHRRPGSLADTVLRKGSDRSFAIYLGHVIVLSEVMSTSRRWTDIPMGVNIVITYVITLILTVFLAEVLRRSPVSLITTGREREDWRKQTPVTSAAVAVGAIVVGVILRMWLNTSIGSLIAAIGVLLLWSAGAVAARQLAETREEREADRAAAAAEGAPSLVDEIEDPVTDIPVDDETAALKKD</sequence>
<comment type="subcellular location">
    <subcellularLocation>
        <location evidence="1">Cell membrane</location>
        <topology evidence="1">Multi-pass membrane protein</topology>
    </subcellularLocation>
</comment>
<keyword evidence="6 8" id="KW-0472">Membrane</keyword>
<keyword evidence="10" id="KW-0808">Transferase</keyword>
<feature type="transmembrane region" description="Helical" evidence="8">
    <location>
        <begin position="90"/>
        <end position="108"/>
    </location>
</feature>
<evidence type="ECO:0000256" key="4">
    <source>
        <dbReference type="ARBA" id="ARBA00022692"/>
    </source>
</evidence>
<keyword evidence="10" id="KW-0012">Acyltransferase</keyword>
<keyword evidence="11" id="KW-1185">Reference proteome</keyword>
<comment type="caution">
    <text evidence="10">The sequence shown here is derived from an EMBL/GenBank/DDBJ whole genome shotgun (WGS) entry which is preliminary data.</text>
</comment>
<evidence type="ECO:0000256" key="6">
    <source>
        <dbReference type="ARBA" id="ARBA00023136"/>
    </source>
</evidence>
<dbReference type="OrthoDB" id="3211698at2"/>
<dbReference type="AlphaFoldDB" id="A0A7I9V810"/>
<evidence type="ECO:0000256" key="2">
    <source>
        <dbReference type="ARBA" id="ARBA00007400"/>
    </source>
</evidence>
<feature type="transmembrane region" description="Helical" evidence="8">
    <location>
        <begin position="223"/>
        <end position="246"/>
    </location>
</feature>
<keyword evidence="5 8" id="KW-1133">Transmembrane helix</keyword>
<feature type="transmembrane region" description="Helical" evidence="8">
    <location>
        <begin position="148"/>
        <end position="169"/>
    </location>
</feature>